<dbReference type="Pfam" id="PF00583">
    <property type="entry name" value="Acetyltransf_1"/>
    <property type="match status" value="1"/>
</dbReference>
<reference evidence="4" key="1">
    <citation type="submission" date="2023-01" db="EMBL/GenBank/DDBJ databases">
        <title>Draft genome sequence of Nocardiopsis sp. LSu2-4 isolated from halophytes.</title>
        <authorList>
            <person name="Duangmal K."/>
            <person name="Chantavorakit T."/>
        </authorList>
    </citation>
    <scope>NUCLEOTIDE SEQUENCE</scope>
    <source>
        <strain evidence="4">LSu2-4</strain>
    </source>
</reference>
<evidence type="ECO:0000256" key="1">
    <source>
        <dbReference type="ARBA" id="ARBA00022679"/>
    </source>
</evidence>
<keyword evidence="5" id="KW-1185">Reference proteome</keyword>
<dbReference type="PROSITE" id="PS51186">
    <property type="entry name" value="GNAT"/>
    <property type="match status" value="1"/>
</dbReference>
<dbReference type="PANTHER" id="PTHR43877">
    <property type="entry name" value="AMINOALKYLPHOSPHONATE N-ACETYLTRANSFERASE-RELATED-RELATED"/>
    <property type="match status" value="1"/>
</dbReference>
<dbReference type="EMBL" id="JAQFWP010000043">
    <property type="protein sequence ID" value="MDA2806915.1"/>
    <property type="molecule type" value="Genomic_DNA"/>
</dbReference>
<dbReference type="InterPro" id="IPR050832">
    <property type="entry name" value="Bact_Acetyltransf"/>
</dbReference>
<keyword evidence="2" id="KW-0012">Acyltransferase</keyword>
<dbReference type="Gene3D" id="3.40.630.30">
    <property type="match status" value="1"/>
</dbReference>
<proteinExistence type="predicted"/>
<dbReference type="SUPFAM" id="SSF55729">
    <property type="entry name" value="Acyl-CoA N-acyltransferases (Nat)"/>
    <property type="match status" value="1"/>
</dbReference>
<evidence type="ECO:0000313" key="5">
    <source>
        <dbReference type="Proteomes" id="UP001165685"/>
    </source>
</evidence>
<dbReference type="RefSeq" id="WP_270679549.1">
    <property type="nucleotide sequence ID" value="NZ_JAQFWP010000043.1"/>
</dbReference>
<name>A0ABT4TRC6_9ACTN</name>
<keyword evidence="1" id="KW-0808">Transferase</keyword>
<evidence type="ECO:0000256" key="2">
    <source>
        <dbReference type="ARBA" id="ARBA00023315"/>
    </source>
</evidence>
<dbReference type="Proteomes" id="UP001165685">
    <property type="component" value="Unassembled WGS sequence"/>
</dbReference>
<dbReference type="InterPro" id="IPR000182">
    <property type="entry name" value="GNAT_dom"/>
</dbReference>
<accession>A0ABT4TRC6</accession>
<evidence type="ECO:0000259" key="3">
    <source>
        <dbReference type="PROSITE" id="PS51186"/>
    </source>
</evidence>
<sequence length="161" mass="17404">MVIRRVRPEEREAVGDLRVTAYEADGMLKASPDYAEVLRRLGADGGGDVLVAEDTDGALLGTVMVQAYRPSSEVARGPEETEVRALAVAPAARGRGVGRALMEAVVERSAAEGARRVVLSTQPTMTAAQRIYERRGFRRLPDRDWDPLPGITLLAYGLDLG</sequence>
<dbReference type="CDD" id="cd04301">
    <property type="entry name" value="NAT_SF"/>
    <property type="match status" value="1"/>
</dbReference>
<organism evidence="4 5">
    <name type="scientific">Nocardiopsis suaedae</name>
    <dbReference type="NCBI Taxonomy" id="3018444"/>
    <lineage>
        <taxon>Bacteria</taxon>
        <taxon>Bacillati</taxon>
        <taxon>Actinomycetota</taxon>
        <taxon>Actinomycetes</taxon>
        <taxon>Streptosporangiales</taxon>
        <taxon>Nocardiopsidaceae</taxon>
        <taxon>Nocardiopsis</taxon>
    </lineage>
</organism>
<evidence type="ECO:0000313" key="4">
    <source>
        <dbReference type="EMBL" id="MDA2806915.1"/>
    </source>
</evidence>
<comment type="caution">
    <text evidence="4">The sequence shown here is derived from an EMBL/GenBank/DDBJ whole genome shotgun (WGS) entry which is preliminary data.</text>
</comment>
<gene>
    <name evidence="4" type="ORF">O4U47_20590</name>
</gene>
<dbReference type="InterPro" id="IPR016181">
    <property type="entry name" value="Acyl_CoA_acyltransferase"/>
</dbReference>
<feature type="domain" description="N-acetyltransferase" evidence="3">
    <location>
        <begin position="1"/>
        <end position="161"/>
    </location>
</feature>
<protein>
    <submittedName>
        <fullName evidence="4">GNAT family N-acetyltransferase</fullName>
    </submittedName>
</protein>